<dbReference type="EMBL" id="HACG01044680">
    <property type="protein sequence ID" value="CEK91545.1"/>
    <property type="molecule type" value="Transcribed_RNA"/>
</dbReference>
<sequence length="88" mass="10320">IIIIITIIIGTHYWSLSSTVITITYSFETFCAEMLNTVDISYNNYQISCKIRKRFRNTQTLNAVRYQLSQLLKHPNMDMAVKRQLINC</sequence>
<proteinExistence type="predicted"/>
<gene>
    <name evidence="1" type="primary">ORF183536</name>
</gene>
<protein>
    <submittedName>
        <fullName evidence="1">Uncharacterized protein</fullName>
    </submittedName>
</protein>
<feature type="non-terminal residue" evidence="1">
    <location>
        <position position="1"/>
    </location>
</feature>
<reference evidence="1" key="1">
    <citation type="submission" date="2014-12" db="EMBL/GenBank/DDBJ databases">
        <title>Insight into the proteome of Arion vulgaris.</title>
        <authorList>
            <person name="Aradska J."/>
            <person name="Bulat T."/>
            <person name="Smidak R."/>
            <person name="Sarate P."/>
            <person name="Gangsoo J."/>
            <person name="Sialana F."/>
            <person name="Bilban M."/>
            <person name="Lubec G."/>
        </authorList>
    </citation>
    <scope>NUCLEOTIDE SEQUENCE</scope>
    <source>
        <tissue evidence="1">Skin</tissue>
    </source>
</reference>
<evidence type="ECO:0000313" key="1">
    <source>
        <dbReference type="EMBL" id="CEK91545.1"/>
    </source>
</evidence>
<name>A0A0B7BHD1_9EUPU</name>
<accession>A0A0B7BHD1</accession>
<dbReference type="AlphaFoldDB" id="A0A0B7BHD1"/>
<feature type="non-terminal residue" evidence="1">
    <location>
        <position position="88"/>
    </location>
</feature>
<organism evidence="1">
    <name type="scientific">Arion vulgaris</name>
    <dbReference type="NCBI Taxonomy" id="1028688"/>
    <lineage>
        <taxon>Eukaryota</taxon>
        <taxon>Metazoa</taxon>
        <taxon>Spiralia</taxon>
        <taxon>Lophotrochozoa</taxon>
        <taxon>Mollusca</taxon>
        <taxon>Gastropoda</taxon>
        <taxon>Heterobranchia</taxon>
        <taxon>Euthyneura</taxon>
        <taxon>Panpulmonata</taxon>
        <taxon>Eupulmonata</taxon>
        <taxon>Stylommatophora</taxon>
        <taxon>Helicina</taxon>
        <taxon>Arionoidea</taxon>
        <taxon>Arionidae</taxon>
        <taxon>Arion</taxon>
    </lineage>
</organism>